<dbReference type="PANTHER" id="PTHR42928:SF5">
    <property type="entry name" value="BLR1237 PROTEIN"/>
    <property type="match status" value="1"/>
</dbReference>
<feature type="chain" id="PRO_5016568952" description="Tripartite tricarboxylate transporter substrate binding protein" evidence="2">
    <location>
        <begin position="22"/>
        <end position="326"/>
    </location>
</feature>
<dbReference type="CDD" id="cd07012">
    <property type="entry name" value="PBP2_Bug_TTT"/>
    <property type="match status" value="1"/>
</dbReference>
<dbReference type="InterPro" id="IPR005064">
    <property type="entry name" value="BUG"/>
</dbReference>
<dbReference type="Pfam" id="PF03401">
    <property type="entry name" value="TctC"/>
    <property type="match status" value="1"/>
</dbReference>
<evidence type="ECO:0000313" key="4">
    <source>
        <dbReference type="Proteomes" id="UP000264036"/>
    </source>
</evidence>
<keyword evidence="2" id="KW-0732">Signal</keyword>
<name>A0A356LDL1_9BURK</name>
<feature type="signal peptide" evidence="2">
    <location>
        <begin position="1"/>
        <end position="21"/>
    </location>
</feature>
<evidence type="ECO:0000313" key="3">
    <source>
        <dbReference type="EMBL" id="HBP28651.1"/>
    </source>
</evidence>
<dbReference type="SUPFAM" id="SSF53850">
    <property type="entry name" value="Periplasmic binding protein-like II"/>
    <property type="match status" value="1"/>
</dbReference>
<sequence>MKRRSFLAASSALIVSPIVLAKNSDWPGREIRLLHPFTAGDQTDVSARIIAAAMSERLGVSIVVQNKPGAGGVSALRELGSSKPDGHTIGYISNGNVSLDAIFQRYDLLNLIDPIARLADSAQTLYARSSKGYHSLSDMLEDIKRNPKKVSLGVGGLGAPSHVMWEMLATEFEPNLDVNLIPYKSATEATQAMLGGYIDAGVSFLTGVVPYIQKPGAIQVLAISSKERNRLVPQLPTISESIGKDFVFMNWNGLCAPKGTPPEVSRKLFDAAMYAVKSERYQKFCADYGVIINPSPNSAVFRSEIEIALKQERALAKAKNINQGGI</sequence>
<dbReference type="InterPro" id="IPR042100">
    <property type="entry name" value="Bug_dom1"/>
</dbReference>
<dbReference type="Gene3D" id="3.40.190.150">
    <property type="entry name" value="Bordetella uptake gene, domain 1"/>
    <property type="match status" value="1"/>
</dbReference>
<gene>
    <name evidence="3" type="ORF">DD666_04465</name>
</gene>
<organism evidence="3 4">
    <name type="scientific">Advenella kashmirensis</name>
    <dbReference type="NCBI Taxonomy" id="310575"/>
    <lineage>
        <taxon>Bacteria</taxon>
        <taxon>Pseudomonadati</taxon>
        <taxon>Pseudomonadota</taxon>
        <taxon>Betaproteobacteria</taxon>
        <taxon>Burkholderiales</taxon>
        <taxon>Alcaligenaceae</taxon>
    </lineage>
</organism>
<evidence type="ECO:0008006" key="5">
    <source>
        <dbReference type="Google" id="ProtNLM"/>
    </source>
</evidence>
<dbReference type="Gene3D" id="3.40.190.10">
    <property type="entry name" value="Periplasmic binding protein-like II"/>
    <property type="match status" value="1"/>
</dbReference>
<dbReference type="PANTHER" id="PTHR42928">
    <property type="entry name" value="TRICARBOXYLATE-BINDING PROTEIN"/>
    <property type="match status" value="1"/>
</dbReference>
<evidence type="ECO:0000256" key="2">
    <source>
        <dbReference type="SAM" id="SignalP"/>
    </source>
</evidence>
<proteinExistence type="inferred from homology"/>
<protein>
    <recommendedName>
        <fullName evidence="5">Tripartite tricarboxylate transporter substrate binding protein</fullName>
    </recommendedName>
</protein>
<reference evidence="3 4" key="1">
    <citation type="journal article" date="2018" name="Nat. Biotechnol.">
        <title>A standardized bacterial taxonomy based on genome phylogeny substantially revises the tree of life.</title>
        <authorList>
            <person name="Parks D.H."/>
            <person name="Chuvochina M."/>
            <person name="Waite D.W."/>
            <person name="Rinke C."/>
            <person name="Skarshewski A."/>
            <person name="Chaumeil P.A."/>
            <person name="Hugenholtz P."/>
        </authorList>
    </citation>
    <scope>NUCLEOTIDE SEQUENCE [LARGE SCALE GENOMIC DNA]</scope>
    <source>
        <strain evidence="3">UBA10707</strain>
    </source>
</reference>
<accession>A0A356LDL1</accession>
<evidence type="ECO:0000256" key="1">
    <source>
        <dbReference type="ARBA" id="ARBA00006987"/>
    </source>
</evidence>
<comment type="caution">
    <text evidence="3">The sequence shown here is derived from an EMBL/GenBank/DDBJ whole genome shotgun (WGS) entry which is preliminary data.</text>
</comment>
<comment type="similarity">
    <text evidence="1">Belongs to the UPF0065 (bug) family.</text>
</comment>
<dbReference type="AlphaFoldDB" id="A0A356LDL1"/>
<dbReference type="EMBL" id="DOEK01000007">
    <property type="protein sequence ID" value="HBP28651.1"/>
    <property type="molecule type" value="Genomic_DNA"/>
</dbReference>
<dbReference type="PIRSF" id="PIRSF017082">
    <property type="entry name" value="YflP"/>
    <property type="match status" value="1"/>
</dbReference>
<dbReference type="Proteomes" id="UP000264036">
    <property type="component" value="Unassembled WGS sequence"/>
</dbReference>